<dbReference type="KEGG" id="talb:FTW19_23655"/>
<proteinExistence type="inferred from homology"/>
<evidence type="ECO:0000256" key="4">
    <source>
        <dbReference type="ARBA" id="ARBA00025604"/>
    </source>
</evidence>
<dbReference type="PANTHER" id="PTHR10724:SF7">
    <property type="entry name" value="SMALL RIBOSOMAL SUBUNIT PROTEIN BS1C"/>
    <property type="match status" value="1"/>
</dbReference>
<evidence type="ECO:0000313" key="8">
    <source>
        <dbReference type="Proteomes" id="UP000321820"/>
    </source>
</evidence>
<protein>
    <submittedName>
        <fullName evidence="7">30S ribosomal protein S1</fullName>
    </submittedName>
</protein>
<evidence type="ECO:0000259" key="6">
    <source>
        <dbReference type="PROSITE" id="PS50126"/>
    </source>
</evidence>
<dbReference type="InterPro" id="IPR003029">
    <property type="entry name" value="S1_domain"/>
</dbReference>
<evidence type="ECO:0000256" key="2">
    <source>
        <dbReference type="ARBA" id="ARBA00022980"/>
    </source>
</evidence>
<feature type="domain" description="S1 motif" evidence="6">
    <location>
        <begin position="127"/>
        <end position="192"/>
    </location>
</feature>
<dbReference type="GO" id="GO:0003735">
    <property type="term" value="F:structural constituent of ribosome"/>
    <property type="evidence" value="ECO:0007669"/>
    <property type="project" value="TreeGrafter"/>
</dbReference>
<dbReference type="InterPro" id="IPR035104">
    <property type="entry name" value="Ribosomal_protein_S1-like"/>
</dbReference>
<dbReference type="PROSITE" id="PS50126">
    <property type="entry name" value="S1"/>
    <property type="match status" value="5"/>
</dbReference>
<dbReference type="PRINTS" id="PR00681">
    <property type="entry name" value="RIBOSOMALS1"/>
</dbReference>
<dbReference type="GO" id="GO:0005840">
    <property type="term" value="C:ribosome"/>
    <property type="evidence" value="ECO:0007669"/>
    <property type="project" value="UniProtKB-KW"/>
</dbReference>
<name>A0A5B9EJY3_9BACT</name>
<evidence type="ECO:0000256" key="5">
    <source>
        <dbReference type="SAM" id="MobiDB-lite"/>
    </source>
</evidence>
<feature type="region of interest" description="Disordered" evidence="5">
    <location>
        <begin position="1"/>
        <end position="51"/>
    </location>
</feature>
<dbReference type="CDD" id="cd05688">
    <property type="entry name" value="S1_RPS1_repeat_ec3"/>
    <property type="match status" value="1"/>
</dbReference>
<dbReference type="Proteomes" id="UP000321820">
    <property type="component" value="Chromosome"/>
</dbReference>
<keyword evidence="3" id="KW-0687">Ribonucleoprotein</keyword>
<dbReference type="FunFam" id="2.40.50.140:FF:000103">
    <property type="entry name" value="protein RRP5 homolog"/>
    <property type="match status" value="1"/>
</dbReference>
<accession>A0A5B9EJY3</accession>
<keyword evidence="2 7" id="KW-0689">Ribosomal protein</keyword>
<feature type="compositionally biased region" description="Low complexity" evidence="5">
    <location>
        <begin position="9"/>
        <end position="18"/>
    </location>
</feature>
<comment type="function">
    <text evidence="4">Binds mRNA; thus facilitating recognition of the initiation point. It is needed to translate mRNA with a short Shine-Dalgarno (SD) purine-rich sequence.</text>
</comment>
<dbReference type="PANTHER" id="PTHR10724">
    <property type="entry name" value="30S RIBOSOMAL PROTEIN S1"/>
    <property type="match status" value="1"/>
</dbReference>
<dbReference type="AlphaFoldDB" id="A0A5B9EJY3"/>
<evidence type="ECO:0000256" key="1">
    <source>
        <dbReference type="ARBA" id="ARBA00006767"/>
    </source>
</evidence>
<evidence type="ECO:0000256" key="3">
    <source>
        <dbReference type="ARBA" id="ARBA00023274"/>
    </source>
</evidence>
<feature type="domain" description="S1 motif" evidence="6">
    <location>
        <begin position="46"/>
        <end position="109"/>
    </location>
</feature>
<organism evidence="7 8">
    <name type="scientific">Terriglobus albidus</name>
    <dbReference type="NCBI Taxonomy" id="1592106"/>
    <lineage>
        <taxon>Bacteria</taxon>
        <taxon>Pseudomonadati</taxon>
        <taxon>Acidobacteriota</taxon>
        <taxon>Terriglobia</taxon>
        <taxon>Terriglobales</taxon>
        <taxon>Acidobacteriaceae</taxon>
        <taxon>Terriglobus</taxon>
    </lineage>
</organism>
<dbReference type="InterPro" id="IPR012340">
    <property type="entry name" value="NA-bd_OB-fold"/>
</dbReference>
<dbReference type="Gene3D" id="2.40.50.140">
    <property type="entry name" value="Nucleic acid-binding proteins"/>
    <property type="match status" value="5"/>
</dbReference>
<dbReference type="FunFam" id="2.40.50.140:FF:000051">
    <property type="entry name" value="RNA-binding transcriptional accessory protein"/>
    <property type="match status" value="1"/>
</dbReference>
<reference evidence="7 8" key="1">
    <citation type="submission" date="2019-08" db="EMBL/GenBank/DDBJ databases">
        <title>Complete genome sequence of Terriglobus albidus strain ORNL.</title>
        <authorList>
            <person name="Podar M."/>
        </authorList>
    </citation>
    <scope>NUCLEOTIDE SEQUENCE [LARGE SCALE GENOMIC DNA]</scope>
    <source>
        <strain evidence="7 8">ORNL</strain>
    </source>
</reference>
<dbReference type="GO" id="GO:0005737">
    <property type="term" value="C:cytoplasm"/>
    <property type="evidence" value="ECO:0007669"/>
    <property type="project" value="UniProtKB-ARBA"/>
</dbReference>
<dbReference type="EMBL" id="CP042806">
    <property type="protein sequence ID" value="QEE30727.1"/>
    <property type="molecule type" value="Genomic_DNA"/>
</dbReference>
<dbReference type="CDD" id="cd04465">
    <property type="entry name" value="S1_RPS1_repeat_ec2_hs2"/>
    <property type="match status" value="1"/>
</dbReference>
<feature type="domain" description="S1 motif" evidence="6">
    <location>
        <begin position="385"/>
        <end position="455"/>
    </location>
</feature>
<dbReference type="SUPFAM" id="SSF50249">
    <property type="entry name" value="Nucleic acid-binding proteins"/>
    <property type="match status" value="5"/>
</dbReference>
<dbReference type="OrthoDB" id="9804077at2"/>
<dbReference type="GO" id="GO:0003729">
    <property type="term" value="F:mRNA binding"/>
    <property type="evidence" value="ECO:0007669"/>
    <property type="project" value="TreeGrafter"/>
</dbReference>
<sequence>MANEDIRNTTPDPTNTPETADDSTESFGALLSQFEKEHSDRSKSEPSQKEGIVVSISPESVFLDIGFKVEGVLPRSAFENNADGVAVGDRFPVSVKGRNEEGYYALSRLKIAQPTDWASLEAAFAQKTPVVGIVTGVVKGGLTVDVGVRAFLPASRSGTRDAAELEKLVGQEITCRLTKVDAADEDVVVDRRVILEDQARQLQQQRYSEVREGDIVTGQVRSLASYGAFVDLGGVDGLLHVSDITWQRISSPEEVLQVGQQVQVKVLKVDADSKRISLGMKQLQPEPWDTAGERYPLGQRVSGTVKRIADFGAFVEVEPGIEGLIHISEMSWVNKVRKVSDLLKLHDTVEAVVLGISPAERRLSLGLKQALGDPWAAVPQKYPAGSVIEGPVMRLTKFGAFVQLAEGVEGLVHISEIDAEKRINHPQDVLKVGEVVKAQVLAVDMEKRQIKLSIKQLVPTHLDEFLAEHSTGDTVSGRVIQQSGDHAVVELGEGILADCTISGKAETATSSAAAPALDLSALSSMLNARWKGDAKASTSQAQPLQVGQVRKFTIATMDASTKKIALELVN</sequence>
<dbReference type="Pfam" id="PF00575">
    <property type="entry name" value="S1"/>
    <property type="match status" value="5"/>
</dbReference>
<feature type="domain" description="S1 motif" evidence="6">
    <location>
        <begin position="213"/>
        <end position="281"/>
    </location>
</feature>
<feature type="domain" description="S1 motif" evidence="6">
    <location>
        <begin position="298"/>
        <end position="368"/>
    </location>
</feature>
<gene>
    <name evidence="7" type="ORF">FTW19_23655</name>
</gene>
<evidence type="ECO:0000313" key="7">
    <source>
        <dbReference type="EMBL" id="QEE30727.1"/>
    </source>
</evidence>
<dbReference type="RefSeq" id="WP_147650024.1">
    <property type="nucleotide sequence ID" value="NZ_CP042806.1"/>
</dbReference>
<dbReference type="NCBIfam" id="NF004952">
    <property type="entry name" value="PRK06299.1-2"/>
    <property type="match status" value="1"/>
</dbReference>
<dbReference type="InterPro" id="IPR050437">
    <property type="entry name" value="Ribos_protein_bS1-like"/>
</dbReference>
<comment type="similarity">
    <text evidence="1">Belongs to the bacterial ribosomal protein bS1 family.</text>
</comment>
<dbReference type="GO" id="GO:1990904">
    <property type="term" value="C:ribonucleoprotein complex"/>
    <property type="evidence" value="ECO:0007669"/>
    <property type="project" value="UniProtKB-KW"/>
</dbReference>
<dbReference type="GO" id="GO:0006412">
    <property type="term" value="P:translation"/>
    <property type="evidence" value="ECO:0007669"/>
    <property type="project" value="TreeGrafter"/>
</dbReference>
<feature type="compositionally biased region" description="Basic and acidic residues" evidence="5">
    <location>
        <begin position="34"/>
        <end position="48"/>
    </location>
</feature>
<dbReference type="SMART" id="SM00316">
    <property type="entry name" value="S1"/>
    <property type="match status" value="6"/>
</dbReference>
<keyword evidence="8" id="KW-1185">Reference proteome</keyword>